<evidence type="ECO:0000313" key="3">
    <source>
        <dbReference type="Proteomes" id="UP000479190"/>
    </source>
</evidence>
<evidence type="ECO:0000313" key="2">
    <source>
        <dbReference type="EMBL" id="CAB0030264.1"/>
    </source>
</evidence>
<dbReference type="AlphaFoldDB" id="A0A6H5HYG1"/>
<feature type="region of interest" description="Disordered" evidence="1">
    <location>
        <begin position="62"/>
        <end position="156"/>
    </location>
</feature>
<feature type="compositionally biased region" description="Polar residues" evidence="1">
    <location>
        <begin position="147"/>
        <end position="156"/>
    </location>
</feature>
<name>A0A6H5HYG1_9HYME</name>
<reference evidence="2 3" key="1">
    <citation type="submission" date="2020-02" db="EMBL/GenBank/DDBJ databases">
        <authorList>
            <person name="Ferguson B K."/>
        </authorList>
    </citation>
    <scope>NUCLEOTIDE SEQUENCE [LARGE SCALE GENOMIC DNA]</scope>
</reference>
<sequence>MDCLRNRRFVQDGHTATGRGASDTQGTGQIARDSGRGMDRAIQRPLQRTNKGVLVRYLRGAGNSLGGRRDRAGARALGRGVRATRRVSAQLRPAPEESRGGVRPRRGSRSTRPVPCTPDRPTTAIPAKCGWKREKRSSGSTFGAAPTTRSRCPTAD</sequence>
<dbReference type="Proteomes" id="UP000479190">
    <property type="component" value="Unassembled WGS sequence"/>
</dbReference>
<dbReference type="EMBL" id="CADCXV010000446">
    <property type="protein sequence ID" value="CAB0030264.1"/>
    <property type="molecule type" value="Genomic_DNA"/>
</dbReference>
<proteinExistence type="predicted"/>
<feature type="region of interest" description="Disordered" evidence="1">
    <location>
        <begin position="1"/>
        <end position="39"/>
    </location>
</feature>
<accession>A0A6H5HYG1</accession>
<evidence type="ECO:0000256" key="1">
    <source>
        <dbReference type="SAM" id="MobiDB-lite"/>
    </source>
</evidence>
<organism evidence="2 3">
    <name type="scientific">Trichogramma brassicae</name>
    <dbReference type="NCBI Taxonomy" id="86971"/>
    <lineage>
        <taxon>Eukaryota</taxon>
        <taxon>Metazoa</taxon>
        <taxon>Ecdysozoa</taxon>
        <taxon>Arthropoda</taxon>
        <taxon>Hexapoda</taxon>
        <taxon>Insecta</taxon>
        <taxon>Pterygota</taxon>
        <taxon>Neoptera</taxon>
        <taxon>Endopterygota</taxon>
        <taxon>Hymenoptera</taxon>
        <taxon>Apocrita</taxon>
        <taxon>Proctotrupomorpha</taxon>
        <taxon>Chalcidoidea</taxon>
        <taxon>Trichogrammatidae</taxon>
        <taxon>Trichogramma</taxon>
    </lineage>
</organism>
<protein>
    <submittedName>
        <fullName evidence="2">Uncharacterized protein</fullName>
    </submittedName>
</protein>
<gene>
    <name evidence="2" type="ORF">TBRA_LOCUS2271</name>
</gene>
<keyword evidence="3" id="KW-1185">Reference proteome</keyword>